<feature type="domain" description="G-protein coupled receptors family 1 profile" evidence="12">
    <location>
        <begin position="275"/>
        <end position="329"/>
    </location>
</feature>
<keyword evidence="7" id="KW-1015">Disulfide bond</keyword>
<keyword evidence="15" id="KW-1185">Reference proteome</keyword>
<evidence type="ECO:0000256" key="2">
    <source>
        <dbReference type="ARBA" id="ARBA00022475"/>
    </source>
</evidence>
<evidence type="ECO:0000256" key="11">
    <source>
        <dbReference type="SAM" id="Phobius"/>
    </source>
</evidence>
<evidence type="ECO:0000256" key="4">
    <source>
        <dbReference type="ARBA" id="ARBA00022989"/>
    </source>
</evidence>
<dbReference type="PROSITE" id="PS00237">
    <property type="entry name" value="G_PROTEIN_RECEP_F1_1"/>
    <property type="match status" value="2"/>
</dbReference>
<feature type="transmembrane region" description="Helical" evidence="11">
    <location>
        <begin position="241"/>
        <end position="257"/>
    </location>
</feature>
<accession>A0AAD9QXV6</accession>
<evidence type="ECO:0000259" key="12">
    <source>
        <dbReference type="PROSITE" id="PS50262"/>
    </source>
</evidence>
<dbReference type="Pfam" id="PF00024">
    <property type="entry name" value="PAN_1"/>
    <property type="match status" value="1"/>
</dbReference>
<protein>
    <submittedName>
        <fullName evidence="14">D(1A) dopamine receptor</fullName>
    </submittedName>
</protein>
<evidence type="ECO:0000256" key="1">
    <source>
        <dbReference type="ARBA" id="ARBA00004651"/>
    </source>
</evidence>
<dbReference type="Proteomes" id="UP001249851">
    <property type="component" value="Unassembled WGS sequence"/>
</dbReference>
<dbReference type="InterPro" id="IPR000276">
    <property type="entry name" value="GPCR_Rhodpsn"/>
</dbReference>
<feature type="transmembrane region" description="Helical" evidence="11">
    <location>
        <begin position="277"/>
        <end position="299"/>
    </location>
</feature>
<reference evidence="14" key="1">
    <citation type="journal article" date="2023" name="G3 (Bethesda)">
        <title>Whole genome assembly and annotation of the endangered Caribbean coral Acropora cervicornis.</title>
        <authorList>
            <person name="Selwyn J.D."/>
            <person name="Vollmer S.V."/>
        </authorList>
    </citation>
    <scope>NUCLEOTIDE SEQUENCE</scope>
    <source>
        <strain evidence="14">K2</strain>
    </source>
</reference>
<comment type="caution">
    <text evidence="14">The sequence shown here is derived from an EMBL/GenBank/DDBJ whole genome shotgun (WGS) entry which is preliminary data.</text>
</comment>
<comment type="similarity">
    <text evidence="10">Belongs to the G-protein coupled receptor 1 family.</text>
</comment>
<evidence type="ECO:0000256" key="6">
    <source>
        <dbReference type="ARBA" id="ARBA00023136"/>
    </source>
</evidence>
<dbReference type="AlphaFoldDB" id="A0AAD9QXV6"/>
<evidence type="ECO:0000313" key="14">
    <source>
        <dbReference type="EMBL" id="KAK2569273.1"/>
    </source>
</evidence>
<keyword evidence="2" id="KW-1003">Cell membrane</keyword>
<dbReference type="PROSITE" id="PS50262">
    <property type="entry name" value="G_PROTEIN_RECEP_F1_2"/>
    <property type="match status" value="2"/>
</dbReference>
<dbReference type="PRINTS" id="PR00237">
    <property type="entry name" value="GPCRRHODOPSN"/>
</dbReference>
<feature type="transmembrane region" description="Helical" evidence="11">
    <location>
        <begin position="157"/>
        <end position="179"/>
    </location>
</feature>
<evidence type="ECO:0000259" key="13">
    <source>
        <dbReference type="PROSITE" id="PS50948"/>
    </source>
</evidence>
<gene>
    <name evidence="14" type="ORF">P5673_006183</name>
</gene>
<dbReference type="SUPFAM" id="SSF81321">
    <property type="entry name" value="Family A G protein-coupled receptor-like"/>
    <property type="match status" value="2"/>
</dbReference>
<evidence type="ECO:0000256" key="8">
    <source>
        <dbReference type="ARBA" id="ARBA00023170"/>
    </source>
</evidence>
<organism evidence="14 15">
    <name type="scientific">Acropora cervicornis</name>
    <name type="common">Staghorn coral</name>
    <dbReference type="NCBI Taxonomy" id="6130"/>
    <lineage>
        <taxon>Eukaryota</taxon>
        <taxon>Metazoa</taxon>
        <taxon>Cnidaria</taxon>
        <taxon>Anthozoa</taxon>
        <taxon>Hexacorallia</taxon>
        <taxon>Scleractinia</taxon>
        <taxon>Astrocoeniina</taxon>
        <taxon>Acroporidae</taxon>
        <taxon>Acropora</taxon>
    </lineage>
</organism>
<dbReference type="GO" id="GO:0005886">
    <property type="term" value="C:plasma membrane"/>
    <property type="evidence" value="ECO:0007669"/>
    <property type="project" value="UniProtKB-SubCell"/>
</dbReference>
<feature type="transmembrane region" description="Helical" evidence="11">
    <location>
        <begin position="42"/>
        <end position="67"/>
    </location>
</feature>
<dbReference type="SUPFAM" id="SSF57414">
    <property type="entry name" value="Hairpin loop containing domain-like"/>
    <property type="match status" value="1"/>
</dbReference>
<feature type="domain" description="G-protein coupled receptors family 1 profile" evidence="12">
    <location>
        <begin position="58"/>
        <end position="258"/>
    </location>
</feature>
<keyword evidence="5 10" id="KW-0297">G-protein coupled receptor</keyword>
<dbReference type="Gene3D" id="3.50.4.10">
    <property type="entry name" value="Hepatocyte Growth Factor"/>
    <property type="match status" value="1"/>
</dbReference>
<keyword evidence="9 10" id="KW-0807">Transducer</keyword>
<dbReference type="EMBL" id="JARQWQ010000010">
    <property type="protein sequence ID" value="KAK2569273.1"/>
    <property type="molecule type" value="Genomic_DNA"/>
</dbReference>
<dbReference type="GO" id="GO:0004930">
    <property type="term" value="F:G protein-coupled receptor activity"/>
    <property type="evidence" value="ECO:0007669"/>
    <property type="project" value="UniProtKB-KW"/>
</dbReference>
<feature type="transmembrane region" description="Helical" evidence="11">
    <location>
        <begin position="79"/>
        <end position="95"/>
    </location>
</feature>
<evidence type="ECO:0000256" key="3">
    <source>
        <dbReference type="ARBA" id="ARBA00022692"/>
    </source>
</evidence>
<dbReference type="PANTHER" id="PTHR24248">
    <property type="entry name" value="ADRENERGIC RECEPTOR-RELATED G-PROTEIN COUPLED RECEPTOR"/>
    <property type="match status" value="1"/>
</dbReference>
<dbReference type="CDD" id="cd00637">
    <property type="entry name" value="7tm_classA_rhodopsin-like"/>
    <property type="match status" value="2"/>
</dbReference>
<dbReference type="Gene3D" id="1.20.1070.10">
    <property type="entry name" value="Rhodopsin 7-helix transmembrane proteins"/>
    <property type="match status" value="2"/>
</dbReference>
<evidence type="ECO:0000256" key="7">
    <source>
        <dbReference type="ARBA" id="ARBA00023157"/>
    </source>
</evidence>
<dbReference type="InterPro" id="IPR017452">
    <property type="entry name" value="GPCR_Rhodpsn_7TM"/>
</dbReference>
<proteinExistence type="inferred from homology"/>
<dbReference type="PANTHER" id="PTHR24248:SF125">
    <property type="entry name" value="DOPAMINE D2-LIKE RECEPTOR"/>
    <property type="match status" value="1"/>
</dbReference>
<feature type="transmembrane region" description="Helical" evidence="11">
    <location>
        <begin position="204"/>
        <end position="229"/>
    </location>
</feature>
<sequence>MAKYLTNSSLLLHRRESRKLPLVLQNHSQEETDENCSRNLDALFWVINGSMGVVILLGNSLTCAAFLRFGYLRRSSMNQFLLSLSVCDVLMGLLVPPGYASFCIGCSYRLSQLCWVFVAAKDVCFLASTLNVLAISYDRYSAVFQPLKYQVRMSRKAIAVILSTVWVTPVCIASIRNIWTHSQPSEVNHSKEKTDENCSRNLDALFWVINGSMGVVILLGNSLTCAAFLRLENLRRSSMNQFLLSLSVCDILMGLLVPPGYASFCIGCSYRLSQLCWVFVAAKDVCFLASTLNVLAISYDRYSAVFQPLKYQVRMSRKAIAVILSTVWVTPVCIASIRNIWTHSQPTEVSFQQITVKIDGGCDGDDDSQHEDDDDGGAGFMRIAMSHINENGGSKGMSVFSFTRSTTEMKSYLWLSVTAMGFLLSHMGVKAASECSSGEFAISGMFLKGHTFRTVQVEGPFQCLQICKQEQRCQSYNFVITNMVCELSKRIKEARPEDFLPDVNRFYMKRPNDRVPLGTIRELAAQSCAEIKRSEGNVMDKKELWIYSDEKANQTMLATCEDVWQKINTRDVCFRGTKDKCGKFQITKTGHVRTMKLVHKTGGIKCSSVINESYWSCASQAYSNNTLMTIITNSSGDALFPPIGDMEALENSRDPYCAKKHFYSIDGIHGKSLELVFRHLSSTLLLSRGEELQIWNGQGWSGCYEKDNTGQTCVDVYAWYV</sequence>
<evidence type="ECO:0000256" key="9">
    <source>
        <dbReference type="ARBA" id="ARBA00023224"/>
    </source>
</evidence>
<keyword evidence="3 10" id="KW-0812">Transmembrane</keyword>
<keyword evidence="8 10" id="KW-0675">Receptor</keyword>
<keyword evidence="4 11" id="KW-1133">Transmembrane helix</keyword>
<comment type="subcellular location">
    <subcellularLocation>
        <location evidence="1">Cell membrane</location>
        <topology evidence="1">Multi-pass membrane protein</topology>
    </subcellularLocation>
</comment>
<evidence type="ECO:0000313" key="15">
    <source>
        <dbReference type="Proteomes" id="UP001249851"/>
    </source>
</evidence>
<name>A0AAD9QXV6_ACRCE</name>
<dbReference type="Pfam" id="PF00001">
    <property type="entry name" value="7tm_1"/>
    <property type="match status" value="2"/>
</dbReference>
<dbReference type="PROSITE" id="PS50948">
    <property type="entry name" value="PAN"/>
    <property type="match status" value="1"/>
</dbReference>
<feature type="transmembrane region" description="Helical" evidence="11">
    <location>
        <begin position="319"/>
        <end position="341"/>
    </location>
</feature>
<keyword evidence="6 11" id="KW-0472">Membrane</keyword>
<evidence type="ECO:0000256" key="5">
    <source>
        <dbReference type="ARBA" id="ARBA00023040"/>
    </source>
</evidence>
<feature type="domain" description="Apple" evidence="13">
    <location>
        <begin position="435"/>
        <end position="512"/>
    </location>
</feature>
<reference evidence="14" key="2">
    <citation type="journal article" date="2023" name="Science">
        <title>Genomic signatures of disease resistance in endangered staghorn corals.</title>
        <authorList>
            <person name="Vollmer S.V."/>
            <person name="Selwyn J.D."/>
            <person name="Despard B.A."/>
            <person name="Roesel C.L."/>
        </authorList>
    </citation>
    <scope>NUCLEOTIDE SEQUENCE</scope>
    <source>
        <strain evidence="14">K2</strain>
    </source>
</reference>
<feature type="transmembrane region" description="Helical" evidence="11">
    <location>
        <begin position="115"/>
        <end position="137"/>
    </location>
</feature>
<dbReference type="InterPro" id="IPR003609">
    <property type="entry name" value="Pan_app"/>
</dbReference>
<evidence type="ECO:0000256" key="10">
    <source>
        <dbReference type="RuleBase" id="RU000688"/>
    </source>
</evidence>